<feature type="chain" id="PRO_5013231658" description="Membrane anchor Opy2 N-terminal domain-containing protein" evidence="1">
    <location>
        <begin position="25"/>
        <end position="114"/>
    </location>
</feature>
<reference evidence="3 4" key="1">
    <citation type="submission" date="2016-07" db="EMBL/GenBank/DDBJ databases">
        <title>Pervasive Adenine N6-methylation of Active Genes in Fungi.</title>
        <authorList>
            <consortium name="DOE Joint Genome Institute"/>
            <person name="Mondo S.J."/>
            <person name="Dannebaum R.O."/>
            <person name="Kuo R.C."/>
            <person name="Labutti K."/>
            <person name="Haridas S."/>
            <person name="Kuo A."/>
            <person name="Salamov A."/>
            <person name="Ahrendt S.R."/>
            <person name="Lipzen A."/>
            <person name="Sullivan W."/>
            <person name="Andreopoulos W.B."/>
            <person name="Clum A."/>
            <person name="Lindquist E."/>
            <person name="Daum C."/>
            <person name="Ramamoorthy G.K."/>
            <person name="Gryganskyi A."/>
            <person name="Culley D."/>
            <person name="Magnuson J.K."/>
            <person name="James T.Y."/>
            <person name="O'Malley M.A."/>
            <person name="Stajich J.E."/>
            <person name="Spatafora J.W."/>
            <person name="Visel A."/>
            <person name="Grigoriev I.V."/>
        </authorList>
    </citation>
    <scope>NUCLEOTIDE SEQUENCE [LARGE SCALE GENOMIC DNA]</scope>
    <source>
        <strain evidence="3 4">NRRL 3116</strain>
    </source>
</reference>
<dbReference type="GeneID" id="33565985"/>
<name>A0A1Y2GP48_9FUNG</name>
<protein>
    <recommendedName>
        <fullName evidence="2">Membrane anchor Opy2 N-terminal domain-containing protein</fullName>
    </recommendedName>
</protein>
<evidence type="ECO:0000313" key="4">
    <source>
        <dbReference type="Proteomes" id="UP000193648"/>
    </source>
</evidence>
<gene>
    <name evidence="3" type="ORF">BCR41DRAFT_353417</name>
</gene>
<dbReference type="RefSeq" id="XP_021881382.1">
    <property type="nucleotide sequence ID" value="XM_022024141.1"/>
</dbReference>
<sequence>MIAAKFPIFLIAAAMVMVSSFVEAAPAAKPTSCIKCLAPPMCPPCGTGFKCVITPATCHDCGKGECKPAETQTKPGHCIYCFAPPTCPPCGEDEKCVIIPATCHDCGDGYCTPK</sequence>
<feature type="domain" description="Membrane anchor Opy2 N-terminal" evidence="2">
    <location>
        <begin position="33"/>
        <end position="66"/>
    </location>
</feature>
<dbReference type="InParanoid" id="A0A1Y2GP48"/>
<keyword evidence="1" id="KW-0732">Signal</keyword>
<organism evidence="3 4">
    <name type="scientific">Lobosporangium transversale</name>
    <dbReference type="NCBI Taxonomy" id="64571"/>
    <lineage>
        <taxon>Eukaryota</taxon>
        <taxon>Fungi</taxon>
        <taxon>Fungi incertae sedis</taxon>
        <taxon>Mucoromycota</taxon>
        <taxon>Mortierellomycotina</taxon>
        <taxon>Mortierellomycetes</taxon>
        <taxon>Mortierellales</taxon>
        <taxon>Mortierellaceae</taxon>
        <taxon>Lobosporangium</taxon>
    </lineage>
</organism>
<comment type="caution">
    <text evidence="3">The sequence shown here is derived from an EMBL/GenBank/DDBJ whole genome shotgun (WGS) entry which is preliminary data.</text>
</comment>
<feature type="signal peptide" evidence="1">
    <location>
        <begin position="1"/>
        <end position="24"/>
    </location>
</feature>
<dbReference type="Pfam" id="PF09463">
    <property type="entry name" value="Opy2"/>
    <property type="match status" value="2"/>
</dbReference>
<proteinExistence type="predicted"/>
<evidence type="ECO:0000259" key="2">
    <source>
        <dbReference type="Pfam" id="PF09463"/>
    </source>
</evidence>
<dbReference type="OrthoDB" id="2402916at2759"/>
<evidence type="ECO:0000313" key="3">
    <source>
        <dbReference type="EMBL" id="ORZ16035.1"/>
    </source>
</evidence>
<keyword evidence="4" id="KW-1185">Reference proteome</keyword>
<feature type="domain" description="Membrane anchor Opy2 N-terminal" evidence="2">
    <location>
        <begin position="78"/>
        <end position="111"/>
    </location>
</feature>
<accession>A0A1Y2GP48</accession>
<dbReference type="EMBL" id="MCFF01000018">
    <property type="protein sequence ID" value="ORZ16035.1"/>
    <property type="molecule type" value="Genomic_DNA"/>
</dbReference>
<evidence type="ECO:0000256" key="1">
    <source>
        <dbReference type="SAM" id="SignalP"/>
    </source>
</evidence>
<dbReference type="InterPro" id="IPR018571">
    <property type="entry name" value="Membrane_anchor_Opy2_N"/>
</dbReference>
<dbReference type="AlphaFoldDB" id="A0A1Y2GP48"/>
<dbReference type="Proteomes" id="UP000193648">
    <property type="component" value="Unassembled WGS sequence"/>
</dbReference>